<feature type="transmembrane region" description="Helical" evidence="7">
    <location>
        <begin position="203"/>
        <end position="225"/>
    </location>
</feature>
<proteinExistence type="inferred from homology"/>
<keyword evidence="3" id="KW-0813">Transport</keyword>
<feature type="transmembrane region" description="Helical" evidence="7">
    <location>
        <begin position="245"/>
        <end position="263"/>
    </location>
</feature>
<comment type="similarity">
    <text evidence="2">Belongs to the sodium:solute symporter (SSF) (TC 2.A.21) family.</text>
</comment>
<dbReference type="AlphaFoldDB" id="A0A0G2YFP7"/>
<evidence type="ECO:0000313" key="8">
    <source>
        <dbReference type="EMBL" id="AKI85265.1"/>
    </source>
</evidence>
<dbReference type="Gene3D" id="1.20.1730.10">
    <property type="entry name" value="Sodium/glucose cotransporter"/>
    <property type="match status" value="1"/>
</dbReference>
<organism evidence="8">
    <name type="scientific">uncultured organism</name>
    <dbReference type="NCBI Taxonomy" id="155900"/>
    <lineage>
        <taxon>unclassified sequences</taxon>
        <taxon>environmental samples</taxon>
    </lineage>
</organism>
<reference evidence="8" key="1">
    <citation type="journal article" date="2015" name="Front. Microbiol.">
        <title>Identification of novel esterase-active enzymes from hot environments by use of the host bacterium Thermus thermophilus.</title>
        <authorList>
            <person name="Leis B."/>
            <person name="Angelov A."/>
            <person name="Mientus M."/>
            <person name="Li H."/>
            <person name="Pham V.T."/>
            <person name="Lauinger B."/>
            <person name="Bongen P."/>
            <person name="Pietruszka J."/>
            <person name="Goncalves L.G."/>
            <person name="Santos H."/>
            <person name="Liebl W."/>
        </authorList>
    </citation>
    <scope>NUCLEOTIDE SEQUENCE</scope>
</reference>
<feature type="transmembrane region" description="Helical" evidence="7">
    <location>
        <begin position="381"/>
        <end position="404"/>
    </location>
</feature>
<feature type="transmembrane region" description="Helical" evidence="7">
    <location>
        <begin position="82"/>
        <end position="101"/>
    </location>
</feature>
<feature type="transmembrane region" description="Helical" evidence="7">
    <location>
        <begin position="284"/>
        <end position="305"/>
    </location>
</feature>
<name>A0A0G2YFP7_9ZZZZ</name>
<sequence>MIPHSNIDYVTLGIFLLLFAFFAFLGFYGSKFRSGDLRSLMEWGLGGRRLGTFLVWFLLGADLFTAYTFIAVPAGIFASGSLYFFAVPYVAWGFGVALLTMPRLWTVSRNKGYITAADFVKERFNSKTLGIVVAATGIAAELPYIALQIVGMEAVIEMMFLGLGIASKFTEEISLLLAFLVLAAFTFISGLRGAVLTGIFKDVLVWITVITVVIAVPLEVGGFSKAFTAAQSFKPVFDTLPAGEISAYFSLALGSSFALYLYPHAINGSLSSQDREKLKYSTSMLPIYGIGLAFISLFGILVYAVPSALSLLKATGNGALAVPALISYTMPNWFIGIAMTAIFVGGLVPASIMAIAVANLFTSNIVKELKPNLPSYSEARIAKWTSTIFKFLALGFVFIVPATYAIQLQLLGGMLVTQTLPAVFLGLYTRKLEPKSLLAGWIAGIFTSVGLAYYRNFIFLHLTSFTTSLYPILGQLIYMAIISLAVNLAVTLVGTAIAYAMGWRPKSNIKEEEIATVMQRK</sequence>
<evidence type="ECO:0000256" key="1">
    <source>
        <dbReference type="ARBA" id="ARBA00004141"/>
    </source>
</evidence>
<comment type="subcellular location">
    <subcellularLocation>
        <location evidence="1">Membrane</location>
        <topology evidence="1">Multi-pass membrane protein</topology>
    </subcellularLocation>
</comment>
<dbReference type="Pfam" id="PF00474">
    <property type="entry name" value="SSF"/>
    <property type="match status" value="1"/>
</dbReference>
<dbReference type="PANTHER" id="PTHR48086:SF8">
    <property type="entry name" value="MONOCARBOXYLIC ACID PERMEASE"/>
    <property type="match status" value="1"/>
</dbReference>
<dbReference type="PROSITE" id="PS50283">
    <property type="entry name" value="NA_SOLUT_SYMP_3"/>
    <property type="match status" value="1"/>
</dbReference>
<evidence type="ECO:0000256" key="2">
    <source>
        <dbReference type="ARBA" id="ARBA00006434"/>
    </source>
</evidence>
<feature type="transmembrane region" description="Helical" evidence="7">
    <location>
        <begin position="173"/>
        <end position="191"/>
    </location>
</feature>
<feature type="transmembrane region" description="Helical" evidence="7">
    <location>
        <begin position="333"/>
        <end position="361"/>
    </location>
</feature>
<dbReference type="EMBL" id="KP892656">
    <property type="protein sequence ID" value="AKI85265.1"/>
    <property type="molecule type" value="Genomic_DNA"/>
</dbReference>
<evidence type="ECO:0000256" key="5">
    <source>
        <dbReference type="ARBA" id="ARBA00022989"/>
    </source>
</evidence>
<dbReference type="InterPro" id="IPR001734">
    <property type="entry name" value="Na/solute_symporter"/>
</dbReference>
<feature type="transmembrane region" description="Helical" evidence="7">
    <location>
        <begin position="410"/>
        <end position="429"/>
    </location>
</feature>
<dbReference type="GO" id="GO:0005886">
    <property type="term" value="C:plasma membrane"/>
    <property type="evidence" value="ECO:0007669"/>
    <property type="project" value="TreeGrafter"/>
</dbReference>
<feature type="transmembrane region" description="Helical" evidence="7">
    <location>
        <begin position="129"/>
        <end position="150"/>
    </location>
</feature>
<keyword evidence="5 7" id="KW-1133">Transmembrane helix</keyword>
<evidence type="ECO:0000256" key="3">
    <source>
        <dbReference type="ARBA" id="ARBA00022448"/>
    </source>
</evidence>
<dbReference type="PANTHER" id="PTHR48086">
    <property type="entry name" value="SODIUM/PROLINE SYMPORTER-RELATED"/>
    <property type="match status" value="1"/>
</dbReference>
<keyword evidence="4 7" id="KW-0812">Transmembrane</keyword>
<evidence type="ECO:0000256" key="7">
    <source>
        <dbReference type="SAM" id="Phobius"/>
    </source>
</evidence>
<evidence type="ECO:0000256" key="6">
    <source>
        <dbReference type="ARBA" id="ARBA00023136"/>
    </source>
</evidence>
<protein>
    <submittedName>
        <fullName evidence="8">Na+/solute symporter</fullName>
    </submittedName>
</protein>
<feature type="transmembrane region" description="Helical" evidence="7">
    <location>
        <begin position="50"/>
        <end position="70"/>
    </location>
</feature>
<evidence type="ECO:0000256" key="4">
    <source>
        <dbReference type="ARBA" id="ARBA00022692"/>
    </source>
</evidence>
<feature type="transmembrane region" description="Helical" evidence="7">
    <location>
        <begin position="476"/>
        <end position="500"/>
    </location>
</feature>
<dbReference type="InterPro" id="IPR038377">
    <property type="entry name" value="Na/Glc_symporter_sf"/>
</dbReference>
<dbReference type="GO" id="GO:0022857">
    <property type="term" value="F:transmembrane transporter activity"/>
    <property type="evidence" value="ECO:0007669"/>
    <property type="project" value="InterPro"/>
</dbReference>
<feature type="transmembrane region" description="Helical" evidence="7">
    <location>
        <begin position="436"/>
        <end position="456"/>
    </location>
</feature>
<keyword evidence="6 7" id="KW-0472">Membrane</keyword>
<dbReference type="InterPro" id="IPR050277">
    <property type="entry name" value="Sodium:Solute_Symporter"/>
</dbReference>
<accession>A0A0G2YFP7</accession>
<feature type="transmembrane region" description="Helical" evidence="7">
    <location>
        <begin position="12"/>
        <end position="29"/>
    </location>
</feature>